<evidence type="ECO:0000313" key="2">
    <source>
        <dbReference type="Proteomes" id="UP001166251"/>
    </source>
</evidence>
<dbReference type="RefSeq" id="WP_220102457.1">
    <property type="nucleotide sequence ID" value="NZ_JAHZSS010000002.1"/>
</dbReference>
<accession>A0ABS7EC35</accession>
<name>A0ABS7EC35_9GAMM</name>
<organism evidence="1 2">
    <name type="scientific">Neiella holothuriorum</name>
    <dbReference type="NCBI Taxonomy" id="2870530"/>
    <lineage>
        <taxon>Bacteria</taxon>
        <taxon>Pseudomonadati</taxon>
        <taxon>Pseudomonadota</taxon>
        <taxon>Gammaproteobacteria</taxon>
        <taxon>Alteromonadales</taxon>
        <taxon>Echinimonadaceae</taxon>
        <taxon>Neiella</taxon>
    </lineage>
</organism>
<protein>
    <recommendedName>
        <fullName evidence="3">LAGLIDADG homing endonuclease</fullName>
    </recommendedName>
</protein>
<keyword evidence="2" id="KW-1185">Reference proteome</keyword>
<reference evidence="1" key="1">
    <citation type="submission" date="2021-07" db="EMBL/GenBank/DDBJ databases">
        <title>Neiella marina sp. nov., isolated from the intestinal content of sea cucumber Apostichopus japonicus.</title>
        <authorList>
            <person name="Bai X."/>
        </authorList>
    </citation>
    <scope>NUCLEOTIDE SEQUENCE</scope>
    <source>
        <strain evidence="1">126</strain>
    </source>
</reference>
<dbReference type="EMBL" id="JAHZSS010000002">
    <property type="protein sequence ID" value="MBW8189764.1"/>
    <property type="molecule type" value="Genomic_DNA"/>
</dbReference>
<dbReference type="Proteomes" id="UP001166251">
    <property type="component" value="Unassembled WGS sequence"/>
</dbReference>
<evidence type="ECO:0008006" key="3">
    <source>
        <dbReference type="Google" id="ProtNLM"/>
    </source>
</evidence>
<sequence length="131" mass="15297">MFDEQTMLKVANWYSRQGKRTHPHWLPKHHFGSLETVSVAHIQTHDSIWIICCLLLLNKEHRSIAISEYSKIYYQKHQCHPVSYQKDGMARKIANAHIRQFVCKKQGTNSAPNLCLQALEKVKSLTKKQRS</sequence>
<comment type="caution">
    <text evidence="1">The sequence shown here is derived from an EMBL/GenBank/DDBJ whole genome shotgun (WGS) entry which is preliminary data.</text>
</comment>
<evidence type="ECO:0000313" key="1">
    <source>
        <dbReference type="EMBL" id="MBW8189764.1"/>
    </source>
</evidence>
<gene>
    <name evidence="1" type="ORF">K0504_01855</name>
</gene>
<proteinExistence type="predicted"/>